<reference evidence="4" key="1">
    <citation type="submission" date="2009-07" db="EMBL/GenBank/DDBJ databases">
        <title>Complete sequence of Geobacter sp. M21.</title>
        <authorList>
            <consortium name="US DOE Joint Genome Institute"/>
            <person name="Lucas S."/>
            <person name="Copeland A."/>
            <person name="Lapidus A."/>
            <person name="Glavina del Rio T."/>
            <person name="Dalin E."/>
            <person name="Tice H."/>
            <person name="Bruce D."/>
            <person name="Goodwin L."/>
            <person name="Pitluck S."/>
            <person name="Saunders E."/>
            <person name="Brettin T."/>
            <person name="Detter J.C."/>
            <person name="Han C."/>
            <person name="Larimer F."/>
            <person name="Land M."/>
            <person name="Hauser L."/>
            <person name="Kyrpides N."/>
            <person name="Ovchinnikova G."/>
            <person name="Lovley D."/>
        </authorList>
    </citation>
    <scope>NUCLEOTIDE SEQUENCE [LARGE SCALE GENOMIC DNA]</scope>
    <source>
        <strain evidence="4">M21</strain>
    </source>
</reference>
<name>C6DZ24_GEOSM</name>
<dbReference type="AlphaFoldDB" id="C6DZ24"/>
<accession>C6DZ24</accession>
<dbReference type="KEGG" id="gem:GM21_0445"/>
<proteinExistence type="predicted"/>
<keyword evidence="3" id="KW-0472">Membrane</keyword>
<dbReference type="EMBL" id="CP001661">
    <property type="protein sequence ID" value="ACT16525.1"/>
    <property type="molecule type" value="Genomic_DNA"/>
</dbReference>
<organism evidence="4">
    <name type="scientific">Geobacter sp. (strain M21)</name>
    <dbReference type="NCBI Taxonomy" id="443144"/>
    <lineage>
        <taxon>Bacteria</taxon>
        <taxon>Pseudomonadati</taxon>
        <taxon>Thermodesulfobacteriota</taxon>
        <taxon>Desulfuromonadia</taxon>
        <taxon>Geobacterales</taxon>
        <taxon>Geobacteraceae</taxon>
        <taxon>Geobacter</taxon>
    </lineage>
</organism>
<dbReference type="InterPro" id="IPR049806">
    <property type="entry name" value="MasK-like_C"/>
</dbReference>
<dbReference type="HOGENOM" id="CLU_563556_0_0_7"/>
<feature type="region of interest" description="Disordered" evidence="2">
    <location>
        <begin position="219"/>
        <end position="284"/>
    </location>
</feature>
<feature type="coiled-coil region" evidence="1">
    <location>
        <begin position="111"/>
        <end position="138"/>
    </location>
</feature>
<dbReference type="NCBIfam" id="NF033768">
    <property type="entry name" value="myxo_SS_tail"/>
    <property type="match status" value="1"/>
</dbReference>
<evidence type="ECO:0008006" key="5">
    <source>
        <dbReference type="Google" id="ProtNLM"/>
    </source>
</evidence>
<feature type="compositionally biased region" description="Basic and acidic residues" evidence="2">
    <location>
        <begin position="219"/>
        <end position="268"/>
    </location>
</feature>
<protein>
    <recommendedName>
        <fullName evidence="5">AgmX/PglI C-terminal domain-containing protein</fullName>
    </recommendedName>
</protein>
<dbReference type="STRING" id="443144.GM21_0445"/>
<dbReference type="eggNOG" id="COG0810">
    <property type="taxonomic scope" value="Bacteria"/>
</dbReference>
<keyword evidence="3" id="KW-1133">Transmembrane helix</keyword>
<keyword evidence="1" id="KW-0175">Coiled coil</keyword>
<feature type="region of interest" description="Disordered" evidence="2">
    <location>
        <begin position="387"/>
        <end position="409"/>
    </location>
</feature>
<dbReference type="OrthoDB" id="5392467at2"/>
<evidence type="ECO:0000256" key="2">
    <source>
        <dbReference type="SAM" id="MobiDB-lite"/>
    </source>
</evidence>
<evidence type="ECO:0000256" key="1">
    <source>
        <dbReference type="SAM" id="Coils"/>
    </source>
</evidence>
<evidence type="ECO:0000256" key="3">
    <source>
        <dbReference type="SAM" id="Phobius"/>
    </source>
</evidence>
<sequence length="505" mass="55264">MPSGCTVNTSLLEQELASLNARMGEVREELSDLGMQMRVAEAELDMFSSDRPCFDALRDACDALERLGALSVGQLFWEALPEIRDPEVRVSRVRSCVAKFDQEIRGSLERSADLRAQIKRCHEELDFLEDEVHDAHARDERREEEFVVERELSPVQDHPLVMPWSNDSEGERRYRRSMCTSMFMALLLTIVVLTVTVPVPVRPVIVEVPERLAMMVRKEYNKPEPVQKPKQEKKEEQKQDQKQETAAGKKNEKKQVADQEKPAPDRPKQAPVEQTAAPKRSQNTGVLAFKDSFKDLIDEAPVAKLGAQARLANPATYAAGQAQASRSLVSMQGGGGPSGGAYGAVSRNVGNGGSGGIGLAAVSRSVGGGGGKDGRLGRGDAGFAQVRSGISGPGGSKEGRPLSSGARPARTDEEIQILFDRYKAALYRIYNTELRKDPTLRGKMVLRLAIEPSGVVSACAVESTNMNAASFCGQIVERVRKFNFGPKEGVPRTTILYPIDFLPAR</sequence>
<feature type="coiled-coil region" evidence="1">
    <location>
        <begin position="9"/>
        <end position="43"/>
    </location>
</feature>
<gene>
    <name evidence="4" type="ordered locus">GM21_0445</name>
</gene>
<keyword evidence="3" id="KW-0812">Transmembrane</keyword>
<feature type="transmembrane region" description="Helical" evidence="3">
    <location>
        <begin position="182"/>
        <end position="201"/>
    </location>
</feature>
<evidence type="ECO:0000313" key="4">
    <source>
        <dbReference type="EMBL" id="ACT16525.1"/>
    </source>
</evidence>